<evidence type="ECO:0000256" key="3">
    <source>
        <dbReference type="ARBA" id="ARBA00022478"/>
    </source>
</evidence>
<dbReference type="Gene3D" id="6.20.50.80">
    <property type="match status" value="1"/>
</dbReference>
<dbReference type="STRING" id="13333.W1PP36"/>
<gene>
    <name evidence="15" type="ORF">AMTR_s00022p00245030</name>
</gene>
<dbReference type="EC" id="2.7.7.6" evidence="12"/>
<evidence type="ECO:0000313" key="16">
    <source>
        <dbReference type="Proteomes" id="UP000017836"/>
    </source>
</evidence>
<evidence type="ECO:0000256" key="13">
    <source>
        <dbReference type="SAM" id="MobiDB-lite"/>
    </source>
</evidence>
<dbReference type="GO" id="GO:0042790">
    <property type="term" value="P:nucleolar large rRNA transcription by RNA polymerase I"/>
    <property type="evidence" value="ECO:0000318"/>
    <property type="project" value="GO_Central"/>
</dbReference>
<keyword evidence="6" id="KW-0479">Metal-binding</keyword>
<keyword evidence="9 12" id="KW-0804">Transcription</keyword>
<dbReference type="OrthoDB" id="270392at2759"/>
<comment type="subcellular location">
    <subcellularLocation>
        <location evidence="1">Nucleus</location>
    </subcellularLocation>
</comment>
<dbReference type="InterPro" id="IPR007081">
    <property type="entry name" value="RNA_pol_Rpb1_5"/>
</dbReference>
<dbReference type="InterPro" id="IPR044893">
    <property type="entry name" value="RNA_pol_Rpb1_clamp_domain"/>
</dbReference>
<dbReference type="InterPro" id="IPR007083">
    <property type="entry name" value="RNA_pol_Rpb1_4"/>
</dbReference>
<evidence type="ECO:0000256" key="7">
    <source>
        <dbReference type="ARBA" id="ARBA00022833"/>
    </source>
</evidence>
<feature type="compositionally biased region" description="Acidic residues" evidence="13">
    <location>
        <begin position="1248"/>
        <end position="1257"/>
    </location>
</feature>
<evidence type="ECO:0000256" key="8">
    <source>
        <dbReference type="ARBA" id="ARBA00022842"/>
    </source>
</evidence>
<reference evidence="16" key="1">
    <citation type="journal article" date="2013" name="Science">
        <title>The Amborella genome and the evolution of flowering plants.</title>
        <authorList>
            <consortium name="Amborella Genome Project"/>
        </authorList>
    </citation>
    <scope>NUCLEOTIDE SEQUENCE [LARGE SCALE GENOMIC DNA]</scope>
</reference>
<dbReference type="Gene3D" id="1.10.132.30">
    <property type="match status" value="1"/>
</dbReference>
<feature type="domain" description="RNA polymerase N-terminal" evidence="14">
    <location>
        <begin position="261"/>
        <end position="589"/>
    </location>
</feature>
<proteinExistence type="inferred from homology"/>
<evidence type="ECO:0000256" key="5">
    <source>
        <dbReference type="ARBA" id="ARBA00022695"/>
    </source>
</evidence>
<dbReference type="InterPro" id="IPR038120">
    <property type="entry name" value="Rpb1_funnel_sf"/>
</dbReference>
<dbReference type="FunFam" id="2.40.40.20:FF:000019">
    <property type="entry name" value="DNA-directed RNA polymerase II subunit RPB1"/>
    <property type="match status" value="1"/>
</dbReference>
<evidence type="ECO:0000313" key="15">
    <source>
        <dbReference type="EMBL" id="ERN11762.1"/>
    </source>
</evidence>
<dbReference type="HOGENOM" id="CLU_000487_2_4_1"/>
<dbReference type="FunFam" id="1.10.274.100:FF:000015">
    <property type="entry name" value="DNA-directed RNA polymerase subunit"/>
    <property type="match status" value="1"/>
</dbReference>
<keyword evidence="16" id="KW-1185">Reference proteome</keyword>
<evidence type="ECO:0000259" key="14">
    <source>
        <dbReference type="SMART" id="SM00663"/>
    </source>
</evidence>
<dbReference type="Gene3D" id="4.10.860.120">
    <property type="entry name" value="RNA polymerase II, clamp domain"/>
    <property type="match status" value="1"/>
</dbReference>
<dbReference type="GO" id="GO:0003677">
    <property type="term" value="F:DNA binding"/>
    <property type="evidence" value="ECO:0007669"/>
    <property type="project" value="InterPro"/>
</dbReference>
<keyword evidence="7" id="KW-0862">Zinc</keyword>
<name>W1PP36_AMBTC</name>
<dbReference type="Gene3D" id="2.40.40.20">
    <property type="match status" value="1"/>
</dbReference>
<dbReference type="PANTHER" id="PTHR19376">
    <property type="entry name" value="DNA-DIRECTED RNA POLYMERASE"/>
    <property type="match status" value="1"/>
</dbReference>
<comment type="catalytic activity">
    <reaction evidence="11 12">
        <text>RNA(n) + a ribonucleoside 5'-triphosphate = RNA(n+1) + diphosphate</text>
        <dbReference type="Rhea" id="RHEA:21248"/>
        <dbReference type="Rhea" id="RHEA-COMP:14527"/>
        <dbReference type="Rhea" id="RHEA-COMP:17342"/>
        <dbReference type="ChEBI" id="CHEBI:33019"/>
        <dbReference type="ChEBI" id="CHEBI:61557"/>
        <dbReference type="ChEBI" id="CHEBI:140395"/>
        <dbReference type="EC" id="2.7.7.6"/>
    </reaction>
</comment>
<evidence type="ECO:0000256" key="9">
    <source>
        <dbReference type="ARBA" id="ARBA00023163"/>
    </source>
</evidence>
<evidence type="ECO:0000256" key="6">
    <source>
        <dbReference type="ARBA" id="ARBA00022723"/>
    </source>
</evidence>
<dbReference type="InterPro" id="IPR007080">
    <property type="entry name" value="RNA_pol_Rpb1_1"/>
</dbReference>
<protein>
    <recommendedName>
        <fullName evidence="12">DNA-directed RNA polymerase subunit</fullName>
        <ecNumber evidence="12">2.7.7.6</ecNumber>
    </recommendedName>
</protein>
<sequence>MASRDNSEVVTSSVDAVVFNLFTEEEIKKISVVRVTSPVSVHMGYPVPGGLYDLAMGPSRAPRANEPLLRCTTCGETFYNCTGHCGHIELARPVYNPVLMNTLLKLVRRVCFYCHHFLLDRRRVQMFASKLELIVKGDIAVVDDGEIKALTGDATSEESFESSTVTRKTVEASNLNQCEWTSLQYHKAMTVLNKMISEKTSKICDMCGTKNAQISSLSVNRLYQVQHCLKLLWENEPRICSLMWDIQQKKLLACRQSPTYLMFFIKVLLVPPCRFRPPNTKNDSELEHTQTTLLRRVLEANLSLGDAIKAGDVVDSKINDSWRDLQTNVDLLFDSDKASGKKGELESGIRQLLEKKEGLFRQNMMGKRVNFACRSVISPDPFLAVNEIGIPPYFAKKLTYPEKVTPWNAERLRQAVLNGPEIHPGATLYHDEQGNTNLADNLNDSKYKNENRRNSIAKKLLSTPGAVSTDVSGKGFNSNFEGKVVYRHIQDGDIVLVNRQPTLHKPSMMAHVARILKGEKTLRMHYANCSSYNADFDGDEMNVHFPQDEIARAEAYNIVNANEQYIVPTSGEPIRGLIQDHIVSAVLLTKKDTFLTQEEYHHLLYSACVSTVAPDFKHGNLSKKISLVKSDEEIRPLLPAIWKPKPLWTGKQVISTILDHVTRGQPPFTVKRAGRIPAGYFGKKNGEYKVLVHKNELVHGVIDKAQFGKFGLVHAVHELYGASAAGRLFSVFTRLFTAYLQMHGFTCGVDDLLVRQCAEMDRRRKLDESETIGDHVHSWFIGAKDAEMDPIRMQAAIEKLVRGKGESAIARLDRMMSSALNRLTSEVNNSLFPEGLSKSFPSNCLSLMTSSGAKGGLVNFTQISSLLGQQELEGKRVPRMVSGKTLPCFLPWDSAARAGGFISDRFLNGLRPQEYYFHCMAGREGLVDTAIKTARSGYLQRRLMKNLECLRVNYDHTVRDSDGSIIEFIYGEDGVDVVKTSWLTEFKFLAANKKTLSARLGVHQLEDALPSEYDSYIKDLPDALEEKMNKFIEKLSKKKRDSLHLRKLKHFRNLLKLKYFSSLAQPGEAVGVIAAQSIGEPSTQMTLNTFHFAGQGEMNVTLGIPRLQEILGAAKDIRTPVMTCPLLKQRTRDDAERLAAKLSRIKFADVIESMQVHVVPFSVKNGEACTVYKLRVSLYPPELFPEHSDITRADCVKAFRSQFLPKLSKVIEKYLKNKSKGQPNFLDIAKVDQNTGPEDAVATPKDTDDGETPTDDETPIHNDDHEEVADDEQDGADARKWKNQENDEVDYEDDVMETEVSDVDDGVSSDDEDKSNMYEGEDDGNHSEKSENVGLGSITEEEAMESLSEMEGGEPFRKSGKILSKSKQQDHVKQSVLEKSKKDRGKTKKQRADTLDTGEDLEAPFIFPKGCPYLLSQAAEKVANDTYVRSVLGIDQCSVVDYQPVEDYKGEPPSSVAIQTAGTNFLLMWTREDVDIKHLVSNDIHAMLKTYGVEAARATIKREIRSVFGSYGIAVNSRHLDLISDFMTAGGGLRPFTRKGIDYNTSPFLKITYETATRFVVDSAIHGLEDALESPSARIVLGQVPKMGTGCISVLQNLVV</sequence>
<dbReference type="GO" id="GO:0005736">
    <property type="term" value="C:RNA polymerase I complex"/>
    <property type="evidence" value="ECO:0000318"/>
    <property type="project" value="GO_Central"/>
</dbReference>
<dbReference type="EMBL" id="KI392687">
    <property type="protein sequence ID" value="ERN11762.1"/>
    <property type="molecule type" value="Genomic_DNA"/>
</dbReference>
<dbReference type="InterPro" id="IPR006592">
    <property type="entry name" value="RNA_pol_N"/>
</dbReference>
<dbReference type="Gene3D" id="6.10.250.2940">
    <property type="match status" value="1"/>
</dbReference>
<dbReference type="Gene3D" id="3.30.1490.180">
    <property type="entry name" value="RNA polymerase ii"/>
    <property type="match status" value="1"/>
</dbReference>
<comment type="similarity">
    <text evidence="2 12">Belongs to the RNA polymerase beta' chain family.</text>
</comment>
<dbReference type="PANTHER" id="PTHR19376:SF11">
    <property type="entry name" value="DNA-DIRECTED RNA POLYMERASE I SUBUNIT RPA1"/>
    <property type="match status" value="1"/>
</dbReference>
<feature type="region of interest" description="Disordered" evidence="13">
    <location>
        <begin position="1233"/>
        <end position="1395"/>
    </location>
</feature>
<keyword evidence="5 12" id="KW-0548">Nucleotidyltransferase</keyword>
<feature type="compositionally biased region" description="Basic and acidic residues" evidence="13">
    <location>
        <begin position="1367"/>
        <end position="1381"/>
    </location>
</feature>
<dbReference type="Gene3D" id="3.30.70.2850">
    <property type="match status" value="1"/>
</dbReference>
<evidence type="ECO:0000256" key="1">
    <source>
        <dbReference type="ARBA" id="ARBA00004123"/>
    </source>
</evidence>
<keyword evidence="3 12" id="KW-0240">DNA-directed RNA polymerase</keyword>
<dbReference type="Pfam" id="PF05000">
    <property type="entry name" value="RNA_pol_Rpb1_4"/>
    <property type="match status" value="1"/>
</dbReference>
<dbReference type="SUPFAM" id="SSF64484">
    <property type="entry name" value="beta and beta-prime subunits of DNA dependent RNA-polymerase"/>
    <property type="match status" value="1"/>
</dbReference>
<dbReference type="Proteomes" id="UP000017836">
    <property type="component" value="Unassembled WGS sequence"/>
</dbReference>
<comment type="function">
    <text evidence="12">DNA-dependent RNA polymerase catalyzes the transcription of DNA into RNA using the four ribonucleoside triphosphates as substrates.</text>
</comment>
<dbReference type="SMART" id="SM00663">
    <property type="entry name" value="RPOLA_N"/>
    <property type="match status" value="1"/>
</dbReference>
<evidence type="ECO:0000256" key="12">
    <source>
        <dbReference type="RuleBase" id="RU004279"/>
    </source>
</evidence>
<organism evidence="15 16">
    <name type="scientific">Amborella trichopoda</name>
    <dbReference type="NCBI Taxonomy" id="13333"/>
    <lineage>
        <taxon>Eukaryota</taxon>
        <taxon>Viridiplantae</taxon>
        <taxon>Streptophyta</taxon>
        <taxon>Embryophyta</taxon>
        <taxon>Tracheophyta</taxon>
        <taxon>Spermatophyta</taxon>
        <taxon>Magnoliopsida</taxon>
        <taxon>Amborellales</taxon>
        <taxon>Amborellaceae</taxon>
        <taxon>Amborella</taxon>
    </lineage>
</organism>
<dbReference type="Gene3D" id="1.10.150.390">
    <property type="match status" value="1"/>
</dbReference>
<dbReference type="eggNOG" id="KOG0262">
    <property type="taxonomic scope" value="Eukaryota"/>
</dbReference>
<dbReference type="GO" id="GO:0003899">
    <property type="term" value="F:DNA-directed RNA polymerase activity"/>
    <property type="evidence" value="ECO:0007669"/>
    <property type="project" value="UniProtKB-EC"/>
</dbReference>
<keyword evidence="10" id="KW-0539">Nucleus</keyword>
<dbReference type="InterPro" id="IPR045867">
    <property type="entry name" value="DNA-dir_RpoC_beta_prime"/>
</dbReference>
<feature type="compositionally biased region" description="Acidic residues" evidence="13">
    <location>
        <begin position="1286"/>
        <end position="1313"/>
    </location>
</feature>
<dbReference type="InterPro" id="IPR000722">
    <property type="entry name" value="RNA_pol_asu"/>
</dbReference>
<dbReference type="InterPro" id="IPR007066">
    <property type="entry name" value="RNA_pol_Rpb1_3"/>
</dbReference>
<keyword evidence="8" id="KW-0460">Magnesium</keyword>
<evidence type="ECO:0000256" key="2">
    <source>
        <dbReference type="ARBA" id="ARBA00006460"/>
    </source>
</evidence>
<dbReference type="InterPro" id="IPR042102">
    <property type="entry name" value="RNA_pol_Rpb1_3_sf"/>
</dbReference>
<keyword evidence="4 12" id="KW-0808">Transferase</keyword>
<evidence type="ECO:0000256" key="11">
    <source>
        <dbReference type="ARBA" id="ARBA00048552"/>
    </source>
</evidence>
<dbReference type="Pfam" id="PF00623">
    <property type="entry name" value="RNA_pol_Rpb1_2"/>
    <property type="match status" value="1"/>
</dbReference>
<dbReference type="Pfam" id="PF04997">
    <property type="entry name" value="RNA_pol_Rpb1_1"/>
    <property type="match status" value="1"/>
</dbReference>
<dbReference type="Pfam" id="PF04983">
    <property type="entry name" value="RNA_pol_Rpb1_3"/>
    <property type="match status" value="1"/>
</dbReference>
<dbReference type="CDD" id="cd01435">
    <property type="entry name" value="RNAP_I_RPA1_N"/>
    <property type="match status" value="1"/>
</dbReference>
<feature type="compositionally biased region" description="Basic and acidic residues" evidence="13">
    <location>
        <begin position="1276"/>
        <end position="1285"/>
    </location>
</feature>
<accession>W1PP36</accession>
<dbReference type="Gene3D" id="1.10.274.100">
    <property type="entry name" value="RNA polymerase Rpb1, domain 3"/>
    <property type="match status" value="1"/>
</dbReference>
<dbReference type="OMA" id="NREDYQQ"/>
<dbReference type="GO" id="GO:0046872">
    <property type="term" value="F:metal ion binding"/>
    <property type="evidence" value="ECO:0007669"/>
    <property type="project" value="UniProtKB-KW"/>
</dbReference>
<evidence type="ECO:0000256" key="4">
    <source>
        <dbReference type="ARBA" id="ARBA00022679"/>
    </source>
</evidence>
<dbReference type="InterPro" id="IPR015699">
    <property type="entry name" value="DNA-dir_RNA_pol1_lsu_N"/>
</dbReference>
<evidence type="ECO:0000256" key="10">
    <source>
        <dbReference type="ARBA" id="ARBA00023242"/>
    </source>
</evidence>
<feature type="compositionally biased region" description="Acidic residues" evidence="13">
    <location>
        <begin position="1265"/>
        <end position="1275"/>
    </location>
</feature>
<dbReference type="Pfam" id="PF04998">
    <property type="entry name" value="RNA_pol_Rpb1_5"/>
    <property type="match status" value="1"/>
</dbReference>
<dbReference type="Gramene" id="ERN11762">
    <property type="protein sequence ID" value="ERN11762"/>
    <property type="gene ID" value="AMTR_s00022p00245030"/>
</dbReference>